<dbReference type="PANTHER" id="PTHR12246">
    <property type="entry name" value="PALMITOYLTRANSFERASE ZDHHC16"/>
    <property type="match status" value="1"/>
</dbReference>
<keyword evidence="2 7" id="KW-0808">Transferase</keyword>
<accession>A0AAD9QEZ6</accession>
<dbReference type="GO" id="GO:0019706">
    <property type="term" value="F:protein-cysteine S-palmitoyltransferase activity"/>
    <property type="evidence" value="ECO:0007669"/>
    <property type="project" value="UniProtKB-EC"/>
</dbReference>
<sequence length="238" mass="27517">MKMDHHCPWINSCVGHMNHRSFILFLFFVPFGCTHATVILICCCLQQFYVMPGNVYRRALFQRTAVVSFTFSNLIVVLFCIGLSVGVTIAILILLYYQVKGILTNKTQIETWIVEKADRLRFEGDHFTYPYDLGWKENFKQVMPLRHNYNGDGITWPVVEGCDQYTLTVCCNIVKSYNGSIVAWREGVRTCSSYPCSDEPRMKVQVGQTVLVSRWRKYWLYGEKITFLNGKAPFQSSL</sequence>
<dbReference type="InterPro" id="IPR001594">
    <property type="entry name" value="Palmitoyltrfase_DHHC"/>
</dbReference>
<keyword evidence="5 7" id="KW-0472">Membrane</keyword>
<comment type="caution">
    <text evidence="9">The sequence shown here is derived from an EMBL/GenBank/DDBJ whole genome shotgun (WGS) entry which is preliminary data.</text>
</comment>
<comment type="similarity">
    <text evidence="7">Belongs to the DHHC palmitoyltransferase family.</text>
</comment>
<evidence type="ECO:0000256" key="4">
    <source>
        <dbReference type="ARBA" id="ARBA00022989"/>
    </source>
</evidence>
<dbReference type="PROSITE" id="PS50216">
    <property type="entry name" value="DHHC"/>
    <property type="match status" value="1"/>
</dbReference>
<dbReference type="Proteomes" id="UP001249851">
    <property type="component" value="Unassembled WGS sequence"/>
</dbReference>
<dbReference type="EMBL" id="JARQWQ010000037">
    <property type="protein sequence ID" value="KAK2560068.1"/>
    <property type="molecule type" value="Genomic_DNA"/>
</dbReference>
<evidence type="ECO:0000256" key="1">
    <source>
        <dbReference type="ARBA" id="ARBA00004141"/>
    </source>
</evidence>
<feature type="transmembrane region" description="Helical" evidence="7">
    <location>
        <begin position="21"/>
        <end position="49"/>
    </location>
</feature>
<keyword evidence="10" id="KW-1185">Reference proteome</keyword>
<reference evidence="9" key="1">
    <citation type="journal article" date="2023" name="G3 (Bethesda)">
        <title>Whole genome assembly and annotation of the endangered Caribbean coral Acropora cervicornis.</title>
        <authorList>
            <person name="Selwyn J.D."/>
            <person name="Vollmer S.V."/>
        </authorList>
    </citation>
    <scope>NUCLEOTIDE SEQUENCE</scope>
    <source>
        <strain evidence="9">K2</strain>
    </source>
</reference>
<evidence type="ECO:0000259" key="8">
    <source>
        <dbReference type="Pfam" id="PF01529"/>
    </source>
</evidence>
<comment type="domain">
    <text evidence="7">The DHHC domain is required for palmitoyltransferase activity.</text>
</comment>
<evidence type="ECO:0000256" key="5">
    <source>
        <dbReference type="ARBA" id="ARBA00023136"/>
    </source>
</evidence>
<dbReference type="AlphaFoldDB" id="A0AAD9QEZ6"/>
<reference evidence="9" key="2">
    <citation type="journal article" date="2023" name="Science">
        <title>Genomic signatures of disease resistance in endangered staghorn corals.</title>
        <authorList>
            <person name="Vollmer S.V."/>
            <person name="Selwyn J.D."/>
            <person name="Despard B.A."/>
            <person name="Roesel C.L."/>
        </authorList>
    </citation>
    <scope>NUCLEOTIDE SEQUENCE</scope>
    <source>
        <strain evidence="9">K2</strain>
    </source>
</reference>
<dbReference type="GO" id="GO:0016020">
    <property type="term" value="C:membrane"/>
    <property type="evidence" value="ECO:0007669"/>
    <property type="project" value="UniProtKB-SubCell"/>
</dbReference>
<feature type="transmembrane region" description="Helical" evidence="7">
    <location>
        <begin position="69"/>
        <end position="97"/>
    </location>
</feature>
<dbReference type="InterPro" id="IPR039859">
    <property type="entry name" value="PFA4/ZDH16/20/ERF2-like"/>
</dbReference>
<comment type="catalytic activity">
    <reaction evidence="7">
        <text>L-cysteinyl-[protein] + hexadecanoyl-CoA = S-hexadecanoyl-L-cysteinyl-[protein] + CoA</text>
        <dbReference type="Rhea" id="RHEA:36683"/>
        <dbReference type="Rhea" id="RHEA-COMP:10131"/>
        <dbReference type="Rhea" id="RHEA-COMP:11032"/>
        <dbReference type="ChEBI" id="CHEBI:29950"/>
        <dbReference type="ChEBI" id="CHEBI:57287"/>
        <dbReference type="ChEBI" id="CHEBI:57379"/>
        <dbReference type="ChEBI" id="CHEBI:74151"/>
        <dbReference type="EC" id="2.3.1.225"/>
    </reaction>
</comment>
<keyword evidence="4 7" id="KW-1133">Transmembrane helix</keyword>
<evidence type="ECO:0000256" key="7">
    <source>
        <dbReference type="RuleBase" id="RU079119"/>
    </source>
</evidence>
<keyword evidence="6 7" id="KW-0012">Acyltransferase</keyword>
<name>A0AAD9QEZ6_ACRCE</name>
<dbReference type="EC" id="2.3.1.225" evidence="7"/>
<proteinExistence type="inferred from homology"/>
<evidence type="ECO:0000256" key="3">
    <source>
        <dbReference type="ARBA" id="ARBA00022692"/>
    </source>
</evidence>
<gene>
    <name evidence="9" type="ORF">P5673_017022</name>
</gene>
<feature type="domain" description="Palmitoyltransferase DHHC" evidence="8">
    <location>
        <begin position="2"/>
        <end position="112"/>
    </location>
</feature>
<evidence type="ECO:0000313" key="9">
    <source>
        <dbReference type="EMBL" id="KAK2560068.1"/>
    </source>
</evidence>
<organism evidence="9 10">
    <name type="scientific">Acropora cervicornis</name>
    <name type="common">Staghorn coral</name>
    <dbReference type="NCBI Taxonomy" id="6130"/>
    <lineage>
        <taxon>Eukaryota</taxon>
        <taxon>Metazoa</taxon>
        <taxon>Cnidaria</taxon>
        <taxon>Anthozoa</taxon>
        <taxon>Hexacorallia</taxon>
        <taxon>Scleractinia</taxon>
        <taxon>Astrocoeniina</taxon>
        <taxon>Acroporidae</taxon>
        <taxon>Acropora</taxon>
    </lineage>
</organism>
<evidence type="ECO:0000256" key="2">
    <source>
        <dbReference type="ARBA" id="ARBA00022679"/>
    </source>
</evidence>
<evidence type="ECO:0000256" key="6">
    <source>
        <dbReference type="ARBA" id="ARBA00023315"/>
    </source>
</evidence>
<protein>
    <recommendedName>
        <fullName evidence="7">Palmitoyltransferase</fullName>
        <ecNumber evidence="7">2.3.1.225</ecNumber>
    </recommendedName>
</protein>
<evidence type="ECO:0000313" key="10">
    <source>
        <dbReference type="Proteomes" id="UP001249851"/>
    </source>
</evidence>
<dbReference type="Pfam" id="PF01529">
    <property type="entry name" value="DHHC"/>
    <property type="match status" value="1"/>
</dbReference>
<comment type="subcellular location">
    <subcellularLocation>
        <location evidence="1">Membrane</location>
        <topology evidence="1">Multi-pass membrane protein</topology>
    </subcellularLocation>
</comment>
<keyword evidence="3 7" id="KW-0812">Transmembrane</keyword>